<dbReference type="InterPro" id="IPR001647">
    <property type="entry name" value="HTH_TetR"/>
</dbReference>
<dbReference type="PROSITE" id="PS50977">
    <property type="entry name" value="HTH_TETR_2"/>
    <property type="match status" value="1"/>
</dbReference>
<reference evidence="6" key="1">
    <citation type="submission" date="2021-04" db="EMBL/GenBank/DDBJ databases">
        <title>Genome based classification of Actinospica acidithermotolerans sp. nov., an actinobacterium isolated from an Indonesian hot spring.</title>
        <authorList>
            <person name="Kusuma A.B."/>
            <person name="Putra K.E."/>
            <person name="Nafisah S."/>
            <person name="Loh J."/>
            <person name="Nouioui I."/>
            <person name="Goodfellow M."/>
        </authorList>
    </citation>
    <scope>NUCLEOTIDE SEQUENCE</scope>
    <source>
        <strain evidence="6">MGRD01-02</strain>
    </source>
</reference>
<dbReference type="InterPro" id="IPR050109">
    <property type="entry name" value="HTH-type_TetR-like_transc_reg"/>
</dbReference>
<dbReference type="GO" id="GO:0003700">
    <property type="term" value="F:DNA-binding transcription factor activity"/>
    <property type="evidence" value="ECO:0007669"/>
    <property type="project" value="TreeGrafter"/>
</dbReference>
<dbReference type="Pfam" id="PF00440">
    <property type="entry name" value="TetR_N"/>
    <property type="match status" value="1"/>
</dbReference>
<proteinExistence type="predicted"/>
<gene>
    <name evidence="6" type="ORF">KDK95_05330</name>
</gene>
<dbReference type="GO" id="GO:0000976">
    <property type="term" value="F:transcription cis-regulatory region binding"/>
    <property type="evidence" value="ECO:0007669"/>
    <property type="project" value="TreeGrafter"/>
</dbReference>
<dbReference type="PANTHER" id="PTHR30055">
    <property type="entry name" value="HTH-TYPE TRANSCRIPTIONAL REGULATOR RUTR"/>
    <property type="match status" value="1"/>
</dbReference>
<dbReference type="PRINTS" id="PR00455">
    <property type="entry name" value="HTHTETR"/>
</dbReference>
<evidence type="ECO:0000256" key="4">
    <source>
        <dbReference type="PROSITE-ProRule" id="PRU00335"/>
    </source>
</evidence>
<name>A0A941E603_9ACTN</name>
<evidence type="ECO:0000256" key="2">
    <source>
        <dbReference type="ARBA" id="ARBA00023125"/>
    </source>
</evidence>
<accession>A0A941E603</accession>
<feature type="domain" description="HTH tetR-type" evidence="5">
    <location>
        <begin position="9"/>
        <end position="69"/>
    </location>
</feature>
<feature type="DNA-binding region" description="H-T-H motif" evidence="4">
    <location>
        <begin position="32"/>
        <end position="51"/>
    </location>
</feature>
<keyword evidence="7" id="KW-1185">Reference proteome</keyword>
<evidence type="ECO:0000313" key="6">
    <source>
        <dbReference type="EMBL" id="MBR7825721.1"/>
    </source>
</evidence>
<dbReference type="SUPFAM" id="SSF46689">
    <property type="entry name" value="Homeodomain-like"/>
    <property type="match status" value="1"/>
</dbReference>
<dbReference type="EMBL" id="JAGSOH010000008">
    <property type="protein sequence ID" value="MBR7825721.1"/>
    <property type="molecule type" value="Genomic_DNA"/>
</dbReference>
<dbReference type="Gene3D" id="1.10.357.10">
    <property type="entry name" value="Tetracycline Repressor, domain 2"/>
    <property type="match status" value="1"/>
</dbReference>
<evidence type="ECO:0000256" key="1">
    <source>
        <dbReference type="ARBA" id="ARBA00023015"/>
    </source>
</evidence>
<comment type="caution">
    <text evidence="6">The sequence shown here is derived from an EMBL/GenBank/DDBJ whole genome shotgun (WGS) entry which is preliminary data.</text>
</comment>
<dbReference type="RefSeq" id="WP_212516874.1">
    <property type="nucleotide sequence ID" value="NZ_JAGSOH010000008.1"/>
</dbReference>
<protein>
    <submittedName>
        <fullName evidence="6">TetR/AcrR family transcriptional regulator</fullName>
    </submittedName>
</protein>
<dbReference type="PANTHER" id="PTHR30055:SF234">
    <property type="entry name" value="HTH-TYPE TRANSCRIPTIONAL REGULATOR BETI"/>
    <property type="match status" value="1"/>
</dbReference>
<keyword evidence="1" id="KW-0805">Transcription regulation</keyword>
<dbReference type="InterPro" id="IPR009057">
    <property type="entry name" value="Homeodomain-like_sf"/>
</dbReference>
<sequence>MAEAIDTRNGARERIVDAAAALLSEGGQAAVTTRAVAERAGVQAPAIYRLFGDKDGLLDAVTEHVMTGFATAKAAAVAGSGRVDPVEDLRLGWDMTIDFGLANPDLYVLLSDPARGQRSAATQAGIRLLAERVHRVALTGRLRVSEEDAVELIHAAGTGAILTILGRPAAQRDRRLADSMFDAVLHRILAAADAPRDATKANAIAPAVALRAHTEQVHALSPGERALLAEWLERIIEVERAAGR</sequence>
<dbReference type="Proteomes" id="UP000676325">
    <property type="component" value="Unassembled WGS sequence"/>
</dbReference>
<evidence type="ECO:0000313" key="7">
    <source>
        <dbReference type="Proteomes" id="UP000676325"/>
    </source>
</evidence>
<organism evidence="6 7">
    <name type="scientific">Actinospica acidithermotolerans</name>
    <dbReference type="NCBI Taxonomy" id="2828514"/>
    <lineage>
        <taxon>Bacteria</taxon>
        <taxon>Bacillati</taxon>
        <taxon>Actinomycetota</taxon>
        <taxon>Actinomycetes</taxon>
        <taxon>Catenulisporales</taxon>
        <taxon>Actinospicaceae</taxon>
        <taxon>Actinospica</taxon>
    </lineage>
</organism>
<evidence type="ECO:0000256" key="3">
    <source>
        <dbReference type="ARBA" id="ARBA00023163"/>
    </source>
</evidence>
<dbReference type="AlphaFoldDB" id="A0A941E603"/>
<evidence type="ECO:0000259" key="5">
    <source>
        <dbReference type="PROSITE" id="PS50977"/>
    </source>
</evidence>
<keyword evidence="2 4" id="KW-0238">DNA-binding</keyword>
<keyword evidence="3" id="KW-0804">Transcription</keyword>